<evidence type="ECO:0000313" key="2">
    <source>
        <dbReference type="EMBL" id="SMX26090.1"/>
    </source>
</evidence>
<dbReference type="EMBL" id="FXXP01000001">
    <property type="protein sequence ID" value="SMX26090.1"/>
    <property type="molecule type" value="Genomic_DNA"/>
</dbReference>
<proteinExistence type="predicted"/>
<protein>
    <recommendedName>
        <fullName evidence="4">Type II secretion system protein GspC N-terminal domain-containing protein</fullName>
    </recommendedName>
</protein>
<evidence type="ECO:0000313" key="3">
    <source>
        <dbReference type="Proteomes" id="UP000225972"/>
    </source>
</evidence>
<organism evidence="2 3">
    <name type="scientific">Pelagimonas phthalicica</name>
    <dbReference type="NCBI Taxonomy" id="1037362"/>
    <lineage>
        <taxon>Bacteria</taxon>
        <taxon>Pseudomonadati</taxon>
        <taxon>Pseudomonadota</taxon>
        <taxon>Alphaproteobacteria</taxon>
        <taxon>Rhodobacterales</taxon>
        <taxon>Roseobacteraceae</taxon>
        <taxon>Pelagimonas</taxon>
    </lineage>
</organism>
<dbReference type="OrthoDB" id="7871190at2"/>
<name>A0A238J5W3_9RHOB</name>
<keyword evidence="3" id="KW-1185">Reference proteome</keyword>
<sequence>MRLLGWIVMLAALAFAGKAGHDLWQDLQQEEAQIVLVGNAKPVDAVADEVVERKPRNWPPIFGEPQPPKPVSDAPQEEPQPPKPPKPPIDSLGYALKGMVQMGSATWAMIDHPTGERLVRRGDDLAEDIQVVKIDQAGVWVSRSGDEPELLEFVDQP</sequence>
<feature type="compositionally biased region" description="Pro residues" evidence="1">
    <location>
        <begin position="78"/>
        <end position="88"/>
    </location>
</feature>
<gene>
    <name evidence="2" type="ORF">TRP8649_00163</name>
</gene>
<dbReference type="RefSeq" id="WP_133840731.1">
    <property type="nucleotide sequence ID" value="NZ_FXXP01000001.1"/>
</dbReference>
<dbReference type="Proteomes" id="UP000225972">
    <property type="component" value="Unassembled WGS sequence"/>
</dbReference>
<feature type="region of interest" description="Disordered" evidence="1">
    <location>
        <begin position="54"/>
        <end position="93"/>
    </location>
</feature>
<evidence type="ECO:0008006" key="4">
    <source>
        <dbReference type="Google" id="ProtNLM"/>
    </source>
</evidence>
<dbReference type="AlphaFoldDB" id="A0A238J5W3"/>
<evidence type="ECO:0000256" key="1">
    <source>
        <dbReference type="SAM" id="MobiDB-lite"/>
    </source>
</evidence>
<accession>A0A238J5W3</accession>
<reference evidence="3" key="1">
    <citation type="submission" date="2017-05" db="EMBL/GenBank/DDBJ databases">
        <authorList>
            <person name="Rodrigo-Torres L."/>
            <person name="Arahal R. D."/>
            <person name="Lucena T."/>
        </authorList>
    </citation>
    <scope>NUCLEOTIDE SEQUENCE [LARGE SCALE GENOMIC DNA]</scope>
    <source>
        <strain evidence="3">CECT 8649</strain>
    </source>
</reference>